<dbReference type="Pfam" id="PF02518">
    <property type="entry name" value="HATPase_c"/>
    <property type="match status" value="1"/>
</dbReference>
<keyword evidence="6 11" id="KW-0812">Transmembrane</keyword>
<dbReference type="GO" id="GO:0016301">
    <property type="term" value="F:kinase activity"/>
    <property type="evidence" value="ECO:0007669"/>
    <property type="project" value="UniProtKB-KW"/>
</dbReference>
<evidence type="ECO:0000256" key="11">
    <source>
        <dbReference type="SAM" id="Phobius"/>
    </source>
</evidence>
<dbReference type="SMART" id="SM00304">
    <property type="entry name" value="HAMP"/>
    <property type="match status" value="1"/>
</dbReference>
<dbReference type="InterPro" id="IPR003594">
    <property type="entry name" value="HATPase_dom"/>
</dbReference>
<proteinExistence type="predicted"/>
<comment type="catalytic activity">
    <reaction evidence="1">
        <text>ATP + protein L-histidine = ADP + protein N-phospho-L-histidine.</text>
        <dbReference type="EC" id="2.7.13.3"/>
    </reaction>
</comment>
<feature type="transmembrane region" description="Helical" evidence="11">
    <location>
        <begin position="198"/>
        <end position="220"/>
    </location>
</feature>
<accession>A0ABU0CAP2</accession>
<dbReference type="SMART" id="SM00387">
    <property type="entry name" value="HATPase_c"/>
    <property type="match status" value="1"/>
</dbReference>
<keyword evidence="15" id="KW-1185">Reference proteome</keyword>
<dbReference type="CDD" id="cd06225">
    <property type="entry name" value="HAMP"/>
    <property type="match status" value="1"/>
</dbReference>
<dbReference type="SUPFAM" id="SSF158472">
    <property type="entry name" value="HAMP domain-like"/>
    <property type="match status" value="1"/>
</dbReference>
<dbReference type="Gene3D" id="1.10.287.130">
    <property type="match status" value="1"/>
</dbReference>
<dbReference type="EMBL" id="JAUSUK010000002">
    <property type="protein sequence ID" value="MDQ0327600.1"/>
    <property type="molecule type" value="Genomic_DNA"/>
</dbReference>
<feature type="transmembrane region" description="Helical" evidence="11">
    <location>
        <begin position="12"/>
        <end position="35"/>
    </location>
</feature>
<sequence>MRIFPPMTIRTRILAFQLIVGTAVIVLIVAAFLAIQAFHFHLSRGALAHRQLAAVTALARDVDHYSRALAALLMTGKPAAGEVVRLQTGIGAAFETLSETTRDETAFLGSRGDAHGQAEEAVRIGRLKSLYDDMNRRGEALLAMQKVGQGEAAARVFFRTIDRRADEEFSALIDAAMADEIAEIEMADSEARELLGRLGWGIGLVSAVLLSAALIAGYVLHRSLARPIRRLSAGAEAIGRGELSFRLGPLGDDEIGVFARRFDDMATRIEEQQAQLLQAQAGLEAEVAARTRELEGANSALRERDRSRVRFLADVSHELRAPLTVLRGEAEVTLRSKPLQLADCREALIRVVEEAEAMGRLVEDLMVLARSETDEVALAADPVDLAEILGDAVREAASLARPRAIRIEPEISAAPIVIGDRSRLKQVLMILLDNAVKYSEHGEIVRLRLGYSEGVAELVVVNRSGPIAEEELPRLFDRFYRGREAAMAGSAGSGLGLAIARWLVEKHDGTIALGRDGPDRLKVLLRLPAAALELDTTASALANEARETNDRTPAYLPAAE</sequence>
<evidence type="ECO:0000256" key="7">
    <source>
        <dbReference type="ARBA" id="ARBA00022777"/>
    </source>
</evidence>
<reference evidence="14 15" key="1">
    <citation type="submission" date="2023-07" db="EMBL/GenBank/DDBJ databases">
        <title>Genomic Encyclopedia of Type Strains, Phase IV (KMG-IV): sequencing the most valuable type-strain genomes for metagenomic binning, comparative biology and taxonomic classification.</title>
        <authorList>
            <person name="Goeker M."/>
        </authorList>
    </citation>
    <scope>NUCLEOTIDE SEQUENCE [LARGE SCALE GENOMIC DNA]</scope>
    <source>
        <strain evidence="14 15">DSM 11549</strain>
    </source>
</reference>
<dbReference type="SUPFAM" id="SSF47384">
    <property type="entry name" value="Homodimeric domain of signal transducing histidine kinase"/>
    <property type="match status" value="1"/>
</dbReference>
<keyword evidence="9" id="KW-0902">Two-component regulatory system</keyword>
<evidence type="ECO:0000259" key="12">
    <source>
        <dbReference type="PROSITE" id="PS50109"/>
    </source>
</evidence>
<name>A0ABU0CAP2_9BRAD</name>
<evidence type="ECO:0000313" key="15">
    <source>
        <dbReference type="Proteomes" id="UP001230253"/>
    </source>
</evidence>
<keyword evidence="5" id="KW-0808">Transferase</keyword>
<dbReference type="InterPro" id="IPR003661">
    <property type="entry name" value="HisK_dim/P_dom"/>
</dbReference>
<keyword evidence="7 14" id="KW-0418">Kinase</keyword>
<comment type="caution">
    <text evidence="14">The sequence shown here is derived from an EMBL/GenBank/DDBJ whole genome shotgun (WGS) entry which is preliminary data.</text>
</comment>
<dbReference type="InterPro" id="IPR003660">
    <property type="entry name" value="HAMP_dom"/>
</dbReference>
<evidence type="ECO:0000256" key="10">
    <source>
        <dbReference type="ARBA" id="ARBA00023136"/>
    </source>
</evidence>
<dbReference type="Pfam" id="PF00512">
    <property type="entry name" value="HisKA"/>
    <property type="match status" value="1"/>
</dbReference>
<dbReference type="Pfam" id="PF00672">
    <property type="entry name" value="HAMP"/>
    <property type="match status" value="1"/>
</dbReference>
<evidence type="ECO:0000256" key="9">
    <source>
        <dbReference type="ARBA" id="ARBA00023012"/>
    </source>
</evidence>
<evidence type="ECO:0000256" key="1">
    <source>
        <dbReference type="ARBA" id="ARBA00000085"/>
    </source>
</evidence>
<evidence type="ECO:0000313" key="14">
    <source>
        <dbReference type="EMBL" id="MDQ0327600.1"/>
    </source>
</evidence>
<dbReference type="SMART" id="SM00388">
    <property type="entry name" value="HisKA"/>
    <property type="match status" value="1"/>
</dbReference>
<keyword evidence="4" id="KW-0597">Phosphoprotein</keyword>
<dbReference type="InterPro" id="IPR004358">
    <property type="entry name" value="Sig_transdc_His_kin-like_C"/>
</dbReference>
<keyword evidence="8 11" id="KW-1133">Transmembrane helix</keyword>
<dbReference type="Gene3D" id="6.10.340.10">
    <property type="match status" value="1"/>
</dbReference>
<evidence type="ECO:0000259" key="13">
    <source>
        <dbReference type="PROSITE" id="PS50885"/>
    </source>
</evidence>
<gene>
    <name evidence="14" type="ORF">J2R99_003469</name>
</gene>
<protein>
    <recommendedName>
        <fullName evidence="3">histidine kinase</fullName>
        <ecNumber evidence="3">2.7.13.3</ecNumber>
    </recommendedName>
</protein>
<dbReference type="SUPFAM" id="SSF55874">
    <property type="entry name" value="ATPase domain of HSP90 chaperone/DNA topoisomerase II/histidine kinase"/>
    <property type="match status" value="1"/>
</dbReference>
<dbReference type="InterPro" id="IPR036097">
    <property type="entry name" value="HisK_dim/P_sf"/>
</dbReference>
<comment type="subcellular location">
    <subcellularLocation>
        <location evidence="2">Membrane</location>
    </subcellularLocation>
</comment>
<evidence type="ECO:0000256" key="8">
    <source>
        <dbReference type="ARBA" id="ARBA00022989"/>
    </source>
</evidence>
<dbReference type="PANTHER" id="PTHR45436:SF5">
    <property type="entry name" value="SENSOR HISTIDINE KINASE TRCS"/>
    <property type="match status" value="1"/>
</dbReference>
<keyword evidence="10 11" id="KW-0472">Membrane</keyword>
<dbReference type="PANTHER" id="PTHR45436">
    <property type="entry name" value="SENSOR HISTIDINE KINASE YKOH"/>
    <property type="match status" value="1"/>
</dbReference>
<dbReference type="PRINTS" id="PR00344">
    <property type="entry name" value="BCTRLSENSOR"/>
</dbReference>
<feature type="domain" description="HAMP" evidence="13">
    <location>
        <begin position="222"/>
        <end position="274"/>
    </location>
</feature>
<dbReference type="InterPro" id="IPR005467">
    <property type="entry name" value="His_kinase_dom"/>
</dbReference>
<evidence type="ECO:0000256" key="3">
    <source>
        <dbReference type="ARBA" id="ARBA00012438"/>
    </source>
</evidence>
<dbReference type="EC" id="2.7.13.3" evidence="3"/>
<evidence type="ECO:0000256" key="6">
    <source>
        <dbReference type="ARBA" id="ARBA00022692"/>
    </source>
</evidence>
<dbReference type="PROSITE" id="PS50885">
    <property type="entry name" value="HAMP"/>
    <property type="match status" value="1"/>
</dbReference>
<dbReference type="PROSITE" id="PS50109">
    <property type="entry name" value="HIS_KIN"/>
    <property type="match status" value="1"/>
</dbReference>
<evidence type="ECO:0000256" key="4">
    <source>
        <dbReference type="ARBA" id="ARBA00022553"/>
    </source>
</evidence>
<dbReference type="InterPro" id="IPR050428">
    <property type="entry name" value="TCS_sensor_his_kinase"/>
</dbReference>
<dbReference type="CDD" id="cd00082">
    <property type="entry name" value="HisKA"/>
    <property type="match status" value="1"/>
</dbReference>
<dbReference type="Gene3D" id="3.30.565.10">
    <property type="entry name" value="Histidine kinase-like ATPase, C-terminal domain"/>
    <property type="match status" value="1"/>
</dbReference>
<dbReference type="Proteomes" id="UP001230253">
    <property type="component" value="Unassembled WGS sequence"/>
</dbReference>
<dbReference type="InterPro" id="IPR036890">
    <property type="entry name" value="HATPase_C_sf"/>
</dbReference>
<dbReference type="RefSeq" id="WP_307155604.1">
    <property type="nucleotide sequence ID" value="NZ_JAUSUK010000002.1"/>
</dbReference>
<evidence type="ECO:0000256" key="2">
    <source>
        <dbReference type="ARBA" id="ARBA00004370"/>
    </source>
</evidence>
<evidence type="ECO:0000256" key="5">
    <source>
        <dbReference type="ARBA" id="ARBA00022679"/>
    </source>
</evidence>
<organism evidence="14 15">
    <name type="scientific">Rhodopseudomonas julia</name>
    <dbReference type="NCBI Taxonomy" id="200617"/>
    <lineage>
        <taxon>Bacteria</taxon>
        <taxon>Pseudomonadati</taxon>
        <taxon>Pseudomonadota</taxon>
        <taxon>Alphaproteobacteria</taxon>
        <taxon>Hyphomicrobiales</taxon>
        <taxon>Nitrobacteraceae</taxon>
        <taxon>Rhodopseudomonas</taxon>
    </lineage>
</organism>
<feature type="domain" description="Histidine kinase" evidence="12">
    <location>
        <begin position="314"/>
        <end position="531"/>
    </location>
</feature>